<feature type="transmembrane region" description="Helical" evidence="1">
    <location>
        <begin position="78"/>
        <end position="101"/>
    </location>
</feature>
<accession>A0A7W2F9T5</accession>
<feature type="transmembrane region" description="Helical" evidence="1">
    <location>
        <begin position="216"/>
        <end position="240"/>
    </location>
</feature>
<organism evidence="2 3">
    <name type="scientific">Rugamonas apoptosis</name>
    <dbReference type="NCBI Taxonomy" id="2758570"/>
    <lineage>
        <taxon>Bacteria</taxon>
        <taxon>Pseudomonadati</taxon>
        <taxon>Pseudomonadota</taxon>
        <taxon>Betaproteobacteria</taxon>
        <taxon>Burkholderiales</taxon>
        <taxon>Oxalobacteraceae</taxon>
        <taxon>Telluria group</taxon>
        <taxon>Rugamonas</taxon>
    </lineage>
</organism>
<evidence type="ECO:0000313" key="3">
    <source>
        <dbReference type="Proteomes" id="UP000573499"/>
    </source>
</evidence>
<evidence type="ECO:0000313" key="2">
    <source>
        <dbReference type="EMBL" id="MBA5687674.1"/>
    </source>
</evidence>
<gene>
    <name evidence="2" type="ORF">H3H39_11520</name>
</gene>
<dbReference type="RefSeq" id="WP_182153528.1">
    <property type="nucleotide sequence ID" value="NZ_JACEZU010000005.1"/>
</dbReference>
<reference evidence="2 3" key="1">
    <citation type="submission" date="2020-07" db="EMBL/GenBank/DDBJ databases">
        <title>Novel species isolated from subtropical streams in China.</title>
        <authorList>
            <person name="Lu H."/>
        </authorList>
    </citation>
    <scope>NUCLEOTIDE SEQUENCE [LARGE SCALE GENOMIC DNA]</scope>
    <source>
        <strain evidence="2 3">LX47W</strain>
    </source>
</reference>
<proteinExistence type="predicted"/>
<keyword evidence="1" id="KW-1133">Transmembrane helix</keyword>
<dbReference type="AlphaFoldDB" id="A0A7W2F9T5"/>
<keyword evidence="3" id="KW-1185">Reference proteome</keyword>
<keyword evidence="1" id="KW-0812">Transmembrane</keyword>
<name>A0A7W2F9T5_9BURK</name>
<evidence type="ECO:0000256" key="1">
    <source>
        <dbReference type="SAM" id="Phobius"/>
    </source>
</evidence>
<protein>
    <submittedName>
        <fullName evidence="2">DUF1700 domain-containing protein</fullName>
    </submittedName>
</protein>
<dbReference type="Pfam" id="PF22564">
    <property type="entry name" value="HAAS"/>
    <property type="match status" value="1"/>
</dbReference>
<sequence>MSKQEYLDALKRAMTGLPPDTVAKTLAYYEQRFIDGLVAGRSEAEIAQELDEPRKIAMTLRANRHLHAYEQSRNPASLLRMLTSFAGLALFNLFMVIPAMVYASLLVAVYASAFAFYISGIAVTASGLSGQNELALEGPLRQLAILDRDGPDDPGMEARMAISKMGIHMFVEPPAADDNDQPRHGPRLLDRAEAVANGDLRVTTDFDPGARTTQTLVGLGMVLAGIALCLVSLVITRFTVAGLKRYVQMNVSLLRGR</sequence>
<keyword evidence="1" id="KW-0472">Membrane</keyword>
<dbReference type="Proteomes" id="UP000573499">
    <property type="component" value="Unassembled WGS sequence"/>
</dbReference>
<comment type="caution">
    <text evidence="2">The sequence shown here is derived from an EMBL/GenBank/DDBJ whole genome shotgun (WGS) entry which is preliminary data.</text>
</comment>
<dbReference type="EMBL" id="JACEZU010000005">
    <property type="protein sequence ID" value="MBA5687674.1"/>
    <property type="molecule type" value="Genomic_DNA"/>
</dbReference>